<reference evidence="2" key="1">
    <citation type="submission" date="2021-03" db="EMBL/GenBank/DDBJ databases">
        <authorList>
            <person name="Tran Van P."/>
        </authorList>
    </citation>
    <scope>NUCLEOTIDE SEQUENCE</scope>
</reference>
<keyword evidence="3" id="KW-1185">Reference proteome</keyword>
<evidence type="ECO:0000313" key="2">
    <source>
        <dbReference type="EMBL" id="CAG2064979.1"/>
    </source>
</evidence>
<accession>A0ABN7PD37</accession>
<comment type="caution">
    <text evidence="2">The sequence shown here is derived from an EMBL/GenBank/DDBJ whole genome shotgun (WGS) entry which is preliminary data.</text>
</comment>
<organism evidence="2 3">
    <name type="scientific">Timema podura</name>
    <name type="common">Walking stick</name>
    <dbReference type="NCBI Taxonomy" id="61482"/>
    <lineage>
        <taxon>Eukaryota</taxon>
        <taxon>Metazoa</taxon>
        <taxon>Ecdysozoa</taxon>
        <taxon>Arthropoda</taxon>
        <taxon>Hexapoda</taxon>
        <taxon>Insecta</taxon>
        <taxon>Pterygota</taxon>
        <taxon>Neoptera</taxon>
        <taxon>Polyneoptera</taxon>
        <taxon>Phasmatodea</taxon>
        <taxon>Timematodea</taxon>
        <taxon>Timematoidea</taxon>
        <taxon>Timematidae</taxon>
        <taxon>Timema</taxon>
    </lineage>
</organism>
<evidence type="ECO:0000313" key="3">
    <source>
        <dbReference type="Proteomes" id="UP001153148"/>
    </source>
</evidence>
<sequence>MSRTIDLRFWRLPDCPETGLPWSTLPTLSLKGCLYYCVPTLSRATTHSVHTMPSPGKRTTGSPSTG</sequence>
<name>A0ABN7PD37_TIMPD</name>
<dbReference type="Proteomes" id="UP001153148">
    <property type="component" value="Unassembled WGS sequence"/>
</dbReference>
<proteinExistence type="predicted"/>
<protein>
    <submittedName>
        <fullName evidence="2">Uncharacterized protein</fullName>
    </submittedName>
</protein>
<evidence type="ECO:0000256" key="1">
    <source>
        <dbReference type="SAM" id="MobiDB-lite"/>
    </source>
</evidence>
<dbReference type="EMBL" id="CAJPIN010038584">
    <property type="protein sequence ID" value="CAG2064979.1"/>
    <property type="molecule type" value="Genomic_DNA"/>
</dbReference>
<feature type="region of interest" description="Disordered" evidence="1">
    <location>
        <begin position="47"/>
        <end position="66"/>
    </location>
</feature>
<gene>
    <name evidence="2" type="ORF">TPAB3V08_LOCUS11923</name>
</gene>